<gene>
    <name evidence="3" type="primary">dap</name>
    <name evidence="2" type="synonym">dap_2</name>
    <name evidence="2" type="ORF">PS652_01682</name>
    <name evidence="3" type="ORF">PS652_02278</name>
</gene>
<feature type="domain" description="Beta-lactamase-related" evidence="1">
    <location>
        <begin position="38"/>
        <end position="342"/>
    </location>
</feature>
<evidence type="ECO:0000313" key="2">
    <source>
        <dbReference type="EMBL" id="CAK9888853.1"/>
    </source>
</evidence>
<protein>
    <submittedName>
        <fullName evidence="3">D-aminopeptidase</fullName>
        <ecNumber evidence="3">3.4.11.19</ecNumber>
    </submittedName>
</protein>
<dbReference type="AlphaFoldDB" id="A0A5E6SJX1"/>
<keyword evidence="3" id="KW-0378">Hydrolase</keyword>
<organism evidence="3">
    <name type="scientific">Pseudomonas fluorescens</name>
    <dbReference type="NCBI Taxonomy" id="294"/>
    <lineage>
        <taxon>Bacteria</taxon>
        <taxon>Pseudomonadati</taxon>
        <taxon>Pseudomonadota</taxon>
        <taxon>Gammaproteobacteria</taxon>
        <taxon>Pseudomonadales</taxon>
        <taxon>Pseudomonadaceae</taxon>
        <taxon>Pseudomonas</taxon>
    </lineage>
</organism>
<dbReference type="InterPro" id="IPR001466">
    <property type="entry name" value="Beta-lactam-related"/>
</dbReference>
<accession>A0A5E6SJX1</accession>
<evidence type="ECO:0000259" key="1">
    <source>
        <dbReference type="Pfam" id="PF00144"/>
    </source>
</evidence>
<dbReference type="PANTHER" id="PTHR46825">
    <property type="entry name" value="D-ALANYL-D-ALANINE-CARBOXYPEPTIDASE/ENDOPEPTIDASE AMPH"/>
    <property type="match status" value="1"/>
</dbReference>
<reference evidence="2 4" key="2">
    <citation type="submission" date="2024-03" db="EMBL/GenBank/DDBJ databases">
        <authorList>
            <person name="Alaster D. Moffat"/>
            <person name="Govind Chandra"/>
            <person name="Andrew W. Truman"/>
        </authorList>
    </citation>
    <scope>NUCLEOTIDE SEQUENCE [LARGE SCALE GENOMIC DNA]</scope>
    <source>
        <strain evidence="2">PS652</strain>
    </source>
</reference>
<evidence type="ECO:0000313" key="3">
    <source>
        <dbReference type="EMBL" id="VVM80810.1"/>
    </source>
</evidence>
<dbReference type="EMBL" id="CABVHG010000011">
    <property type="protein sequence ID" value="VVM80810.1"/>
    <property type="molecule type" value="Genomic_DNA"/>
</dbReference>
<evidence type="ECO:0000313" key="4">
    <source>
        <dbReference type="Proteomes" id="UP000326595"/>
    </source>
</evidence>
<reference evidence="3" key="1">
    <citation type="submission" date="2019-09" db="EMBL/GenBank/DDBJ databases">
        <authorList>
            <person name="Chandra G."/>
            <person name="Truman W A."/>
        </authorList>
    </citation>
    <scope>NUCLEOTIDE SEQUENCE [LARGE SCALE GENOMIC DNA]</scope>
    <source>
        <strain evidence="3">PS652</strain>
    </source>
</reference>
<dbReference type="Gene3D" id="3.40.710.10">
    <property type="entry name" value="DD-peptidase/beta-lactamase superfamily"/>
    <property type="match status" value="1"/>
</dbReference>
<dbReference type="Proteomes" id="UP000326595">
    <property type="component" value="Chromosome"/>
</dbReference>
<keyword evidence="3" id="KW-0645">Protease</keyword>
<proteinExistence type="predicted"/>
<dbReference type="EMBL" id="OZ024668">
    <property type="protein sequence ID" value="CAK9888853.1"/>
    <property type="molecule type" value="Genomic_DNA"/>
</dbReference>
<dbReference type="Pfam" id="PF00144">
    <property type="entry name" value="Beta-lactamase"/>
    <property type="match status" value="1"/>
</dbReference>
<dbReference type="GO" id="GO:0004177">
    <property type="term" value="F:aminopeptidase activity"/>
    <property type="evidence" value="ECO:0007669"/>
    <property type="project" value="UniProtKB-KW"/>
</dbReference>
<keyword evidence="3" id="KW-0031">Aminopeptidase</keyword>
<dbReference type="InterPro" id="IPR050491">
    <property type="entry name" value="AmpC-like"/>
</dbReference>
<dbReference type="SUPFAM" id="SSF56601">
    <property type="entry name" value="beta-lactamase/transpeptidase-like"/>
    <property type="match status" value="1"/>
</dbReference>
<dbReference type="RefSeq" id="WP_200889116.1">
    <property type="nucleotide sequence ID" value="NZ_OZ024668.1"/>
</dbReference>
<dbReference type="InterPro" id="IPR012338">
    <property type="entry name" value="Beta-lactam/transpept-like"/>
</dbReference>
<dbReference type="PANTHER" id="PTHR46825:SF9">
    <property type="entry name" value="BETA-LACTAMASE-RELATED DOMAIN-CONTAINING PROTEIN"/>
    <property type="match status" value="1"/>
</dbReference>
<sequence>MDVSWQYLSTPAADYFNEVLQTTPAQVKNDMSHIFKSLSAKAGPGCVFSVEKQQAFVLEGATGYADIEKQSPLNADSVFNLASVSKQFTAFAIYLLAREGKLSLDDSIRRYVPELGRYADPVTLRHLLHHTGGLPSYEEAAQAQGITDTQPLTEAQALALLAAQKQAEFAPGTQFSYSNSGYFMLSLVVERVSGKSIRLFSQQAIFKPLQMNHTRIVDKYPLDFAVVRGYTRPFWGPVKLYESPWEVTGDGQVHSTVRDLMKWGANLHSGKVGGPDLLAVMSRSGPRVAKDHEDYAMGLSPKLYKGTRLVEHSGGWAGYATQFMYFPDAQTTIAVLCNEEDISAANYGRKIADALAVEKWTHPL</sequence>
<dbReference type="EC" id="3.4.11.19" evidence="3"/>
<name>A0A5E6SJX1_PSEFL</name>